<feature type="non-terminal residue" evidence="1">
    <location>
        <position position="35"/>
    </location>
</feature>
<proteinExistence type="predicted"/>
<sequence>MSDNGHPLFEVQNLKVAIDGNEILRGVDLTINEGE</sequence>
<dbReference type="EMBL" id="UINC01000751">
    <property type="protein sequence ID" value="SUZ60548.1"/>
    <property type="molecule type" value="Genomic_DNA"/>
</dbReference>
<name>A0A381P2W0_9ZZZZ</name>
<organism evidence="1">
    <name type="scientific">marine metagenome</name>
    <dbReference type="NCBI Taxonomy" id="408172"/>
    <lineage>
        <taxon>unclassified sequences</taxon>
        <taxon>metagenomes</taxon>
        <taxon>ecological metagenomes</taxon>
    </lineage>
</organism>
<reference evidence="1" key="1">
    <citation type="submission" date="2018-05" db="EMBL/GenBank/DDBJ databases">
        <authorList>
            <person name="Lanie J.A."/>
            <person name="Ng W.-L."/>
            <person name="Kazmierczak K.M."/>
            <person name="Andrzejewski T.M."/>
            <person name="Davidsen T.M."/>
            <person name="Wayne K.J."/>
            <person name="Tettelin H."/>
            <person name="Glass J.I."/>
            <person name="Rusch D."/>
            <person name="Podicherti R."/>
            <person name="Tsui H.-C.T."/>
            <person name="Winkler M.E."/>
        </authorList>
    </citation>
    <scope>NUCLEOTIDE SEQUENCE</scope>
</reference>
<accession>A0A381P2W0</accession>
<evidence type="ECO:0000313" key="1">
    <source>
        <dbReference type="EMBL" id="SUZ60548.1"/>
    </source>
</evidence>
<protein>
    <submittedName>
        <fullName evidence="1">Uncharacterized protein</fullName>
    </submittedName>
</protein>
<dbReference type="AlphaFoldDB" id="A0A381P2W0"/>
<gene>
    <name evidence="1" type="ORF">METZ01_LOCUS13402</name>
</gene>